<dbReference type="InterPro" id="IPR001919">
    <property type="entry name" value="CBD2"/>
</dbReference>
<feature type="compositionally biased region" description="Acidic residues" evidence="1">
    <location>
        <begin position="10"/>
        <end position="20"/>
    </location>
</feature>
<keyword evidence="5" id="KW-1185">Reference proteome</keyword>
<feature type="transmembrane region" description="Helical" evidence="2">
    <location>
        <begin position="98"/>
        <end position="123"/>
    </location>
</feature>
<dbReference type="Gene3D" id="2.60.40.290">
    <property type="match status" value="1"/>
</dbReference>
<evidence type="ECO:0000259" key="3">
    <source>
        <dbReference type="Pfam" id="PF00553"/>
    </source>
</evidence>
<organism evidence="4 5">
    <name type="scientific">Actinomadura rugatobispora</name>
    <dbReference type="NCBI Taxonomy" id="1994"/>
    <lineage>
        <taxon>Bacteria</taxon>
        <taxon>Bacillati</taxon>
        <taxon>Actinomycetota</taxon>
        <taxon>Actinomycetes</taxon>
        <taxon>Streptosporangiales</taxon>
        <taxon>Thermomonosporaceae</taxon>
        <taxon>Actinomadura</taxon>
    </lineage>
</organism>
<feature type="compositionally biased region" description="Pro residues" evidence="1">
    <location>
        <begin position="31"/>
        <end position="55"/>
    </location>
</feature>
<accession>A0ABW1A573</accession>
<dbReference type="EMBL" id="JBHSON010000052">
    <property type="protein sequence ID" value="MFC5750296.1"/>
    <property type="molecule type" value="Genomic_DNA"/>
</dbReference>
<protein>
    <submittedName>
        <fullName evidence="4">Cellulose binding domain-containing protein</fullName>
    </submittedName>
</protein>
<feature type="region of interest" description="Disordered" evidence="1">
    <location>
        <begin position="1"/>
        <end position="94"/>
    </location>
</feature>
<name>A0ABW1A573_9ACTN</name>
<sequence>MGRHTRLERSEDETAPDEAEPPSGSMSPSAYGPPPHGSAPYGVPPQAPYGLPPQAPHGVPSHAPHGVPPQAPPGPRPPVAPEPSGSSKGSSRQSPLRVLSSVPVPLLPIVALVLAVGVVSYALSTQQISLNFAGGAPKEPAQAREGQVSQRGPGDRASRGAQRADGLVVRFKMGTVSSTGFRFTATIANRGQRSVPKWAMAFRIPGATIVSASGATVVRTGELGWVRSPTGAPALGPGQSVRITFAAQGKAGGPSSCTMNSLPCARV</sequence>
<evidence type="ECO:0000256" key="2">
    <source>
        <dbReference type="SAM" id="Phobius"/>
    </source>
</evidence>
<keyword evidence="2" id="KW-0812">Transmembrane</keyword>
<feature type="domain" description="CBM2" evidence="3">
    <location>
        <begin position="177"/>
        <end position="264"/>
    </location>
</feature>
<dbReference type="RefSeq" id="WP_378286034.1">
    <property type="nucleotide sequence ID" value="NZ_JBHSON010000052.1"/>
</dbReference>
<feature type="compositionally biased region" description="Low complexity" evidence="1">
    <location>
        <begin position="82"/>
        <end position="94"/>
    </location>
</feature>
<dbReference type="SUPFAM" id="SSF49384">
    <property type="entry name" value="Carbohydrate-binding domain"/>
    <property type="match status" value="1"/>
</dbReference>
<dbReference type="InterPro" id="IPR008965">
    <property type="entry name" value="CBM2/CBM3_carb-bd_dom_sf"/>
</dbReference>
<keyword evidence="2" id="KW-1133">Transmembrane helix</keyword>
<feature type="region of interest" description="Disordered" evidence="1">
    <location>
        <begin position="136"/>
        <end position="163"/>
    </location>
</feature>
<gene>
    <name evidence="4" type="ORF">ACFPZN_32125</name>
</gene>
<dbReference type="InterPro" id="IPR012291">
    <property type="entry name" value="CBM2_carb-bd_dom_sf"/>
</dbReference>
<reference evidence="5" key="1">
    <citation type="journal article" date="2019" name="Int. J. Syst. Evol. Microbiol.">
        <title>The Global Catalogue of Microorganisms (GCM) 10K type strain sequencing project: providing services to taxonomists for standard genome sequencing and annotation.</title>
        <authorList>
            <consortium name="The Broad Institute Genomics Platform"/>
            <consortium name="The Broad Institute Genome Sequencing Center for Infectious Disease"/>
            <person name="Wu L."/>
            <person name="Ma J."/>
        </authorList>
    </citation>
    <scope>NUCLEOTIDE SEQUENCE [LARGE SCALE GENOMIC DNA]</scope>
    <source>
        <strain evidence="5">KCTC 42087</strain>
    </source>
</reference>
<keyword evidence="2" id="KW-0472">Membrane</keyword>
<proteinExistence type="predicted"/>
<evidence type="ECO:0000313" key="4">
    <source>
        <dbReference type="EMBL" id="MFC5750296.1"/>
    </source>
</evidence>
<comment type="caution">
    <text evidence="4">The sequence shown here is derived from an EMBL/GenBank/DDBJ whole genome shotgun (WGS) entry which is preliminary data.</text>
</comment>
<evidence type="ECO:0000256" key="1">
    <source>
        <dbReference type="SAM" id="MobiDB-lite"/>
    </source>
</evidence>
<evidence type="ECO:0000313" key="5">
    <source>
        <dbReference type="Proteomes" id="UP001596074"/>
    </source>
</evidence>
<dbReference type="Pfam" id="PF00553">
    <property type="entry name" value="CBM_2"/>
    <property type="match status" value="1"/>
</dbReference>
<dbReference type="Proteomes" id="UP001596074">
    <property type="component" value="Unassembled WGS sequence"/>
</dbReference>
<feature type="compositionally biased region" description="Pro residues" evidence="1">
    <location>
        <begin position="66"/>
        <end position="81"/>
    </location>
</feature>